<evidence type="ECO:0008006" key="3">
    <source>
        <dbReference type="Google" id="ProtNLM"/>
    </source>
</evidence>
<dbReference type="InterPro" id="IPR010982">
    <property type="entry name" value="Lambda_DNA-bd_dom_sf"/>
</dbReference>
<dbReference type="Proteomes" id="UP000326437">
    <property type="component" value="Unassembled WGS sequence"/>
</dbReference>
<dbReference type="GO" id="GO:0006355">
    <property type="term" value="P:regulation of DNA-templated transcription"/>
    <property type="evidence" value="ECO:0007669"/>
    <property type="project" value="InterPro"/>
</dbReference>
<dbReference type="InterPro" id="IPR000655">
    <property type="entry name" value="Cro-like"/>
</dbReference>
<accession>A0A5E6Y8X7</accession>
<dbReference type="InterPro" id="IPR038202">
    <property type="entry name" value="Cro_sf"/>
</dbReference>
<gene>
    <name evidence="1" type="ORF">PS685_00128</name>
</gene>
<sequence>MQRTPLKEFVAEVGQLRAAHALHMTQGAISKALRVEREVYVISLGCGRYRAEEVKPFPAQTQRLAS</sequence>
<dbReference type="Pfam" id="PF09048">
    <property type="entry name" value="Cro"/>
    <property type="match status" value="1"/>
</dbReference>
<dbReference type="OrthoDB" id="9429495at2"/>
<protein>
    <recommendedName>
        <fullName evidence="3">Cro/Cl family transcriptional regulator</fullName>
    </recommendedName>
</protein>
<evidence type="ECO:0000313" key="1">
    <source>
        <dbReference type="EMBL" id="VVN49920.1"/>
    </source>
</evidence>
<proteinExistence type="predicted"/>
<dbReference type="AlphaFoldDB" id="A0A5E6Y8X7"/>
<dbReference type="GO" id="GO:0003677">
    <property type="term" value="F:DNA binding"/>
    <property type="evidence" value="ECO:0007669"/>
    <property type="project" value="InterPro"/>
</dbReference>
<organism evidence="1 2">
    <name type="scientific">Pseudomonas fluorescens</name>
    <dbReference type="NCBI Taxonomy" id="294"/>
    <lineage>
        <taxon>Bacteria</taxon>
        <taxon>Pseudomonadati</taxon>
        <taxon>Pseudomonadota</taxon>
        <taxon>Gammaproteobacteria</taxon>
        <taxon>Pseudomonadales</taxon>
        <taxon>Pseudomonadaceae</taxon>
        <taxon>Pseudomonas</taxon>
    </lineage>
</organism>
<dbReference type="Gene3D" id="3.30.240.10">
    <property type="entry name" value="CRO Repressor"/>
    <property type="match status" value="1"/>
</dbReference>
<evidence type="ECO:0000313" key="2">
    <source>
        <dbReference type="Proteomes" id="UP000326437"/>
    </source>
</evidence>
<dbReference type="SUPFAM" id="SSF47413">
    <property type="entry name" value="lambda repressor-like DNA-binding domains"/>
    <property type="match status" value="1"/>
</dbReference>
<name>A0A5E6Y8X7_PSEFL</name>
<dbReference type="RefSeq" id="WP_150628020.1">
    <property type="nucleotide sequence ID" value="NZ_CABVHO010000001.1"/>
</dbReference>
<reference evidence="1 2" key="1">
    <citation type="submission" date="2019-09" db="EMBL/GenBank/DDBJ databases">
        <authorList>
            <person name="Chandra G."/>
            <person name="Truman W A."/>
        </authorList>
    </citation>
    <scope>NUCLEOTIDE SEQUENCE [LARGE SCALE GENOMIC DNA]</scope>
    <source>
        <strain evidence="1">PS685</strain>
    </source>
</reference>
<dbReference type="EMBL" id="CABVHO010000001">
    <property type="protein sequence ID" value="VVN49920.1"/>
    <property type="molecule type" value="Genomic_DNA"/>
</dbReference>